<protein>
    <recommendedName>
        <fullName evidence="2">Histone deacetylase domain-containing protein</fullName>
    </recommendedName>
</protein>
<evidence type="ECO:0000313" key="4">
    <source>
        <dbReference type="Proteomes" id="UP001432322"/>
    </source>
</evidence>
<gene>
    <name evidence="3" type="ORF">PFISCL1PPCAC_16102</name>
</gene>
<dbReference type="Pfam" id="PF00850">
    <property type="entry name" value="Hist_deacetyl"/>
    <property type="match status" value="2"/>
</dbReference>
<feature type="domain" description="Histone deacetylase" evidence="2">
    <location>
        <begin position="43"/>
        <end position="340"/>
    </location>
</feature>
<reference evidence="3" key="1">
    <citation type="submission" date="2023-10" db="EMBL/GenBank/DDBJ databases">
        <title>Genome assembly of Pristionchus species.</title>
        <authorList>
            <person name="Yoshida K."/>
            <person name="Sommer R.J."/>
        </authorList>
    </citation>
    <scope>NUCLEOTIDE SEQUENCE</scope>
    <source>
        <strain evidence="3">RS5133</strain>
    </source>
</reference>
<sequence>MYLEMERMFPCTAAAEEGIRYEVTVGINEEQSRGHVNTVTAGHPESHARIEAIWRRMEEEGLVERLQIVRKFLPIDESELRATHSDEQIEGVASTARKSQAEINEWASRLDSVFATSQSYAAASSAVACSRQLAEWIVAGKIPSAFSLVRPPGHHADGESPCGFCLFNNAAQAVDAARIEGAERILVVDLDVHHGQGTQRIFYEDDDVLYFSIHRHEYGGFWPNLAESGSAAIGEGAGRGYNVNVPLQETGCGDADYLFILFSLLLPIARDFRPDLIVVSAGFDSLRGDPLGKMDLTPTCCAHLLHHLKGVVEGGKMLIVLEGGYNHSMVAEGAVQCLRVLLGEQPEKMGEIGRVKESTRESTLNTISFLLPHWPSLQQYASEHFKKSFPTPSATLFCPPERDVPTANIEQSELMRPERKDGVIRRPFLTRVLHGGTRHEGHEHPEGNSYERTERIQVCLDRLSSLSVEIEEVTQWWERGIIAWIERTHSKEHVERVRRTETMSDAELAVLSREWGDSFVTRGTWRAAVAAVATTLMAVETVFALCTSYASPYTSSFALVRPPGHHAKRDTTNGFCFFNNVAIAAKFLLLSHLPPTGRVLIVDWDVHLGDGTIDCLSSLPSSQCLFLSIHRSDEGTFFPPCNEKNGGGGRNHETNDDGHVLLPFSGALMGDDEYLAAIDRIVLPVAYSFAPDAILVSAGFDCLKDDPLGGYSVSPFSLSSMVSHLMAVAPVVAVMEGGYNLDSLASGVEEVVKRMGGEEGGGGREKIRRICPDAIHSLQKTADRCKEKFDLIQE</sequence>
<dbReference type="InterPro" id="IPR000286">
    <property type="entry name" value="HDACs"/>
</dbReference>
<dbReference type="GO" id="GO:0141221">
    <property type="term" value="F:histone deacetylase activity, hydrolytic mechanism"/>
    <property type="evidence" value="ECO:0007669"/>
    <property type="project" value="UniProtKB-EC"/>
</dbReference>
<dbReference type="GO" id="GO:0000118">
    <property type="term" value="C:histone deacetylase complex"/>
    <property type="evidence" value="ECO:0007669"/>
    <property type="project" value="TreeGrafter"/>
</dbReference>
<dbReference type="InterPro" id="IPR023801">
    <property type="entry name" value="His_deacetylse_dom"/>
</dbReference>
<keyword evidence="4" id="KW-1185">Reference proteome</keyword>
<dbReference type="GO" id="GO:0040029">
    <property type="term" value="P:epigenetic regulation of gene expression"/>
    <property type="evidence" value="ECO:0007669"/>
    <property type="project" value="TreeGrafter"/>
</dbReference>
<evidence type="ECO:0000256" key="1">
    <source>
        <dbReference type="ARBA" id="ARBA00048287"/>
    </source>
</evidence>
<dbReference type="AlphaFoldDB" id="A0AAV5W266"/>
<feature type="domain" description="Histone deacetylase" evidence="2">
    <location>
        <begin position="451"/>
        <end position="754"/>
    </location>
</feature>
<dbReference type="SUPFAM" id="SSF52768">
    <property type="entry name" value="Arginase/deacetylase"/>
    <property type="match status" value="2"/>
</dbReference>
<name>A0AAV5W266_9BILA</name>
<dbReference type="PRINTS" id="PR01270">
    <property type="entry name" value="HDASUPER"/>
</dbReference>
<dbReference type="InterPro" id="IPR023696">
    <property type="entry name" value="Ureohydrolase_dom_sf"/>
</dbReference>
<organism evidence="3 4">
    <name type="scientific">Pristionchus fissidentatus</name>
    <dbReference type="NCBI Taxonomy" id="1538716"/>
    <lineage>
        <taxon>Eukaryota</taxon>
        <taxon>Metazoa</taxon>
        <taxon>Ecdysozoa</taxon>
        <taxon>Nematoda</taxon>
        <taxon>Chromadorea</taxon>
        <taxon>Rhabditida</taxon>
        <taxon>Rhabditina</taxon>
        <taxon>Diplogasteromorpha</taxon>
        <taxon>Diplogasteroidea</taxon>
        <taxon>Neodiplogasteridae</taxon>
        <taxon>Pristionchus</taxon>
    </lineage>
</organism>
<evidence type="ECO:0000259" key="2">
    <source>
        <dbReference type="Pfam" id="PF00850"/>
    </source>
</evidence>
<dbReference type="Proteomes" id="UP001432322">
    <property type="component" value="Unassembled WGS sequence"/>
</dbReference>
<proteinExistence type="predicted"/>
<dbReference type="Gene3D" id="3.40.800.20">
    <property type="entry name" value="Histone deacetylase domain"/>
    <property type="match status" value="2"/>
</dbReference>
<dbReference type="InterPro" id="IPR037138">
    <property type="entry name" value="His_deacetylse_dom_sf"/>
</dbReference>
<comment type="caution">
    <text evidence="3">The sequence shown here is derived from an EMBL/GenBank/DDBJ whole genome shotgun (WGS) entry which is preliminary data.</text>
</comment>
<dbReference type="PANTHER" id="PTHR10625:SF38">
    <property type="entry name" value="HISTONE DEACETYLASE 6, ISOFORM G"/>
    <property type="match status" value="1"/>
</dbReference>
<dbReference type="EMBL" id="BTSY01000004">
    <property type="protein sequence ID" value="GMT24805.1"/>
    <property type="molecule type" value="Genomic_DNA"/>
</dbReference>
<accession>A0AAV5W266</accession>
<comment type="catalytic activity">
    <reaction evidence="1">
        <text>N(6)-acetyl-L-lysyl-[histone] + H2O = L-lysyl-[histone] + acetate</text>
        <dbReference type="Rhea" id="RHEA:58196"/>
        <dbReference type="Rhea" id="RHEA-COMP:9845"/>
        <dbReference type="Rhea" id="RHEA-COMP:11338"/>
        <dbReference type="ChEBI" id="CHEBI:15377"/>
        <dbReference type="ChEBI" id="CHEBI:29969"/>
        <dbReference type="ChEBI" id="CHEBI:30089"/>
        <dbReference type="ChEBI" id="CHEBI:61930"/>
        <dbReference type="EC" id="3.5.1.98"/>
    </reaction>
</comment>
<evidence type="ECO:0000313" key="3">
    <source>
        <dbReference type="EMBL" id="GMT24805.1"/>
    </source>
</evidence>
<dbReference type="CDD" id="cd09992">
    <property type="entry name" value="HDAC_classII"/>
    <property type="match status" value="1"/>
</dbReference>
<dbReference type="PANTHER" id="PTHR10625">
    <property type="entry name" value="HISTONE DEACETYLASE HDAC1-RELATED"/>
    <property type="match status" value="1"/>
</dbReference>